<sequence length="293" mass="32801">MTSTKGGLRMKRNKLRTILLLSLAAIIFGSPFFWMVISSLKPNAELFTWPPTFIPKTITLEHYQSALTSRGFSNYFMNSAIVSLVSMTFNLVFCSLAGYAFARLDFPMKNVLFILLLSTMMIPVQVTLVPTFLMVKSFPLVGGNDILGRGGTGLLNTYAGLVIPHIMTVFGVFIMRQFYMQFPKELSEAARIDGASELKIFRKIFLPLGKPAMSALAIFTFTQAWDDFLWPLVVTSDRSMRTLQLGLEVFKNRYTADWGPLMAATTISIAPVIVVFLVFQRYFTDTALSSGIK</sequence>
<keyword evidence="4 7" id="KW-0812">Transmembrane</keyword>
<dbReference type="SUPFAM" id="SSF161098">
    <property type="entry name" value="MetI-like"/>
    <property type="match status" value="1"/>
</dbReference>
<keyword evidence="6 7" id="KW-0472">Membrane</keyword>
<keyword evidence="3" id="KW-1003">Cell membrane</keyword>
<comment type="similarity">
    <text evidence="7">Belongs to the binding-protein-dependent transport system permease family.</text>
</comment>
<dbReference type="AlphaFoldDB" id="A0A7C1CTX4"/>
<evidence type="ECO:0000256" key="2">
    <source>
        <dbReference type="ARBA" id="ARBA00022448"/>
    </source>
</evidence>
<feature type="transmembrane region" description="Helical" evidence="7">
    <location>
        <begin position="258"/>
        <end position="279"/>
    </location>
</feature>
<comment type="caution">
    <text evidence="9">The sequence shown here is derived from an EMBL/GenBank/DDBJ whole genome shotgun (WGS) entry which is preliminary data.</text>
</comment>
<keyword evidence="5 7" id="KW-1133">Transmembrane helix</keyword>
<dbReference type="InterPro" id="IPR000515">
    <property type="entry name" value="MetI-like"/>
</dbReference>
<dbReference type="InterPro" id="IPR035906">
    <property type="entry name" value="MetI-like_sf"/>
</dbReference>
<dbReference type="PROSITE" id="PS50928">
    <property type="entry name" value="ABC_TM1"/>
    <property type="match status" value="1"/>
</dbReference>
<comment type="subcellular location">
    <subcellularLocation>
        <location evidence="1 7">Cell membrane</location>
        <topology evidence="1 7">Multi-pass membrane protein</topology>
    </subcellularLocation>
</comment>
<dbReference type="Proteomes" id="UP000886198">
    <property type="component" value="Unassembled WGS sequence"/>
</dbReference>
<reference evidence="9" key="1">
    <citation type="journal article" date="2020" name="mSystems">
        <title>Genome- and Community-Level Interaction Insights into Carbon Utilization and Element Cycling Functions of Hydrothermarchaeota in Hydrothermal Sediment.</title>
        <authorList>
            <person name="Zhou Z."/>
            <person name="Liu Y."/>
            <person name="Xu W."/>
            <person name="Pan J."/>
            <person name="Luo Z.H."/>
            <person name="Li M."/>
        </authorList>
    </citation>
    <scope>NUCLEOTIDE SEQUENCE [LARGE SCALE GENOMIC DNA]</scope>
    <source>
        <strain evidence="9">SpSt-1179</strain>
    </source>
</reference>
<evidence type="ECO:0000256" key="6">
    <source>
        <dbReference type="ARBA" id="ARBA00023136"/>
    </source>
</evidence>
<feature type="transmembrane region" description="Helical" evidence="7">
    <location>
        <begin position="155"/>
        <end position="175"/>
    </location>
</feature>
<dbReference type="CDD" id="cd06261">
    <property type="entry name" value="TM_PBP2"/>
    <property type="match status" value="1"/>
</dbReference>
<evidence type="ECO:0000256" key="3">
    <source>
        <dbReference type="ARBA" id="ARBA00022475"/>
    </source>
</evidence>
<feature type="domain" description="ABC transmembrane type-1" evidence="8">
    <location>
        <begin position="76"/>
        <end position="279"/>
    </location>
</feature>
<dbReference type="GO" id="GO:0055085">
    <property type="term" value="P:transmembrane transport"/>
    <property type="evidence" value="ECO:0007669"/>
    <property type="project" value="InterPro"/>
</dbReference>
<dbReference type="PANTHER" id="PTHR43744:SF12">
    <property type="entry name" value="ABC TRANSPORTER PERMEASE PROTEIN MG189-RELATED"/>
    <property type="match status" value="1"/>
</dbReference>
<feature type="transmembrane region" description="Helical" evidence="7">
    <location>
        <begin position="18"/>
        <end position="37"/>
    </location>
</feature>
<dbReference type="Gene3D" id="1.10.3720.10">
    <property type="entry name" value="MetI-like"/>
    <property type="match status" value="1"/>
</dbReference>
<accession>A0A7C1CTX4</accession>
<feature type="transmembrane region" description="Helical" evidence="7">
    <location>
        <begin position="111"/>
        <end position="135"/>
    </location>
</feature>
<evidence type="ECO:0000256" key="7">
    <source>
        <dbReference type="RuleBase" id="RU363032"/>
    </source>
</evidence>
<dbReference type="PANTHER" id="PTHR43744">
    <property type="entry name" value="ABC TRANSPORTER PERMEASE PROTEIN MG189-RELATED-RELATED"/>
    <property type="match status" value="1"/>
</dbReference>
<dbReference type="Pfam" id="PF00528">
    <property type="entry name" value="BPD_transp_1"/>
    <property type="match status" value="1"/>
</dbReference>
<dbReference type="GO" id="GO:0005886">
    <property type="term" value="C:plasma membrane"/>
    <property type="evidence" value="ECO:0007669"/>
    <property type="project" value="UniProtKB-SubCell"/>
</dbReference>
<evidence type="ECO:0000256" key="5">
    <source>
        <dbReference type="ARBA" id="ARBA00022989"/>
    </source>
</evidence>
<dbReference type="EMBL" id="DSBT01000029">
    <property type="protein sequence ID" value="HDP76755.1"/>
    <property type="molecule type" value="Genomic_DNA"/>
</dbReference>
<keyword evidence="2 7" id="KW-0813">Transport</keyword>
<gene>
    <name evidence="9" type="ORF">ENN47_00930</name>
</gene>
<name>A0A7C1CTX4_9BACT</name>
<evidence type="ECO:0000256" key="4">
    <source>
        <dbReference type="ARBA" id="ARBA00022692"/>
    </source>
</evidence>
<proteinExistence type="inferred from homology"/>
<feature type="transmembrane region" description="Helical" evidence="7">
    <location>
        <begin position="75"/>
        <end position="99"/>
    </location>
</feature>
<evidence type="ECO:0000256" key="1">
    <source>
        <dbReference type="ARBA" id="ARBA00004651"/>
    </source>
</evidence>
<organism evidence="9">
    <name type="scientific">Mesotoga infera</name>
    <dbReference type="NCBI Taxonomy" id="1236046"/>
    <lineage>
        <taxon>Bacteria</taxon>
        <taxon>Thermotogati</taxon>
        <taxon>Thermotogota</taxon>
        <taxon>Thermotogae</taxon>
        <taxon>Kosmotogales</taxon>
        <taxon>Kosmotogaceae</taxon>
        <taxon>Mesotoga</taxon>
    </lineage>
</organism>
<evidence type="ECO:0000259" key="8">
    <source>
        <dbReference type="PROSITE" id="PS50928"/>
    </source>
</evidence>
<protein>
    <submittedName>
        <fullName evidence="9">Carbohydrate ABC transporter permease</fullName>
    </submittedName>
</protein>
<evidence type="ECO:0000313" key="9">
    <source>
        <dbReference type="EMBL" id="HDP76755.1"/>
    </source>
</evidence>